<evidence type="ECO:0000313" key="2">
    <source>
        <dbReference type="Proteomes" id="UP000186132"/>
    </source>
</evidence>
<dbReference type="InterPro" id="IPR019587">
    <property type="entry name" value="Polyketide_cyclase/dehydratase"/>
</dbReference>
<proteinExistence type="predicted"/>
<reference evidence="1 2" key="1">
    <citation type="submission" date="2016-11" db="EMBL/GenBank/DDBJ databases">
        <authorList>
            <person name="Jaros S."/>
            <person name="Januszkiewicz K."/>
            <person name="Wedrychowicz H."/>
        </authorList>
    </citation>
    <scope>NUCLEOTIDE SEQUENCE [LARGE SCALE GENOMIC DNA]</scope>
    <source>
        <strain evidence="1 2">DSM 45627</strain>
    </source>
</reference>
<dbReference type="Proteomes" id="UP000186132">
    <property type="component" value="Unassembled WGS sequence"/>
</dbReference>
<protein>
    <submittedName>
        <fullName evidence="1">Carbon monoxide dehydrogenase subunit G</fullName>
    </submittedName>
</protein>
<sequence>MNRFSATTESDAVVAAPRADIWAALTDPVLLPQLTPLLERIDTDGDLWTWHMMQIKGLGVRVSPSFTEKMTFDELNRIDYEHAPPKGTHERTGASGWYVLRDVANGTRLSISLTLSVELPLPRTAAPAVRGVMNSTMARTGDRFSANLLQHLGVRGTAPRSG</sequence>
<dbReference type="InterPro" id="IPR023393">
    <property type="entry name" value="START-like_dom_sf"/>
</dbReference>
<name>A0A1M5BWV7_9ACTN</name>
<dbReference type="EMBL" id="FQVU01000001">
    <property type="protein sequence ID" value="SHF46994.1"/>
    <property type="molecule type" value="Genomic_DNA"/>
</dbReference>
<dbReference type="RefSeq" id="WP_073384515.1">
    <property type="nucleotide sequence ID" value="NZ_FQVU01000001.1"/>
</dbReference>
<organism evidence="1 2">
    <name type="scientific">Jatrophihabitans endophyticus</name>
    <dbReference type="NCBI Taxonomy" id="1206085"/>
    <lineage>
        <taxon>Bacteria</taxon>
        <taxon>Bacillati</taxon>
        <taxon>Actinomycetota</taxon>
        <taxon>Actinomycetes</taxon>
        <taxon>Jatrophihabitantales</taxon>
        <taxon>Jatrophihabitantaceae</taxon>
        <taxon>Jatrophihabitans</taxon>
    </lineage>
</organism>
<dbReference type="OrthoDB" id="3574148at2"/>
<dbReference type="AlphaFoldDB" id="A0A1M5BWV7"/>
<dbReference type="SUPFAM" id="SSF55961">
    <property type="entry name" value="Bet v1-like"/>
    <property type="match status" value="1"/>
</dbReference>
<accession>A0A1M5BWV7</accession>
<gene>
    <name evidence="1" type="ORF">SAMN05443575_0022</name>
</gene>
<dbReference type="Gene3D" id="3.30.530.20">
    <property type="match status" value="1"/>
</dbReference>
<dbReference type="STRING" id="1206085.SAMN05443575_0022"/>
<dbReference type="Pfam" id="PF10604">
    <property type="entry name" value="Polyketide_cyc2"/>
    <property type="match status" value="1"/>
</dbReference>
<evidence type="ECO:0000313" key="1">
    <source>
        <dbReference type="EMBL" id="SHF46994.1"/>
    </source>
</evidence>
<keyword evidence="2" id="KW-1185">Reference proteome</keyword>